<evidence type="ECO:0000313" key="5">
    <source>
        <dbReference type="Proteomes" id="UP001107558"/>
    </source>
</evidence>
<name>A0A9J6BLC9_POLVA</name>
<feature type="compositionally biased region" description="Acidic residues" evidence="3">
    <location>
        <begin position="18"/>
        <end position="41"/>
    </location>
</feature>
<dbReference type="EMBL" id="JADBJN010000003">
    <property type="protein sequence ID" value="KAG5670520.1"/>
    <property type="molecule type" value="Genomic_DNA"/>
</dbReference>
<sequence>MTSKKQKKVEDNDKMQESDDNASDSDDGSTDSEAVGENEEIQVDFEGRNPQDGDFDGIQQLLKQLLLKAHVSISELANIIISQDYIGSVIKQSWDEEMSAADDEEDDDDDENVVFGITTAINLTSRRETHCIQQIKNFILEKAEKNASDATVKLVKNILTNDSISTGFVINERYVNIPVQISVPMLENLCKEVKRAVDKNKPYNFSYYIMILKFHRREAAKGHSQEDFYSNQEEELFLKESLANFEYSVKNEADSGLDGKWKEEDEELTPYRKVVIIDGKKFPQIVESINSYINGIN</sequence>
<dbReference type="PIRSF" id="PIRSF028983">
    <property type="entry name" value="BCP1"/>
    <property type="match status" value="1"/>
</dbReference>
<dbReference type="PANTHER" id="PTHR13261:SF0">
    <property type="entry name" value="BRCA2 AND CDKN1A-INTERACTING PROTEIN"/>
    <property type="match status" value="1"/>
</dbReference>
<keyword evidence="5" id="KW-1185">Reference proteome</keyword>
<organism evidence="4 5">
    <name type="scientific">Polypedilum vanderplanki</name>
    <name type="common">Sleeping chironomid midge</name>
    <dbReference type="NCBI Taxonomy" id="319348"/>
    <lineage>
        <taxon>Eukaryota</taxon>
        <taxon>Metazoa</taxon>
        <taxon>Ecdysozoa</taxon>
        <taxon>Arthropoda</taxon>
        <taxon>Hexapoda</taxon>
        <taxon>Insecta</taxon>
        <taxon>Pterygota</taxon>
        <taxon>Neoptera</taxon>
        <taxon>Endopterygota</taxon>
        <taxon>Diptera</taxon>
        <taxon>Nematocera</taxon>
        <taxon>Chironomoidea</taxon>
        <taxon>Chironomidae</taxon>
        <taxon>Chironominae</taxon>
        <taxon>Polypedilum</taxon>
        <taxon>Polypedilum</taxon>
    </lineage>
</organism>
<dbReference type="GO" id="GO:0005634">
    <property type="term" value="C:nucleus"/>
    <property type="evidence" value="ECO:0007669"/>
    <property type="project" value="TreeGrafter"/>
</dbReference>
<feature type="region of interest" description="Disordered" evidence="3">
    <location>
        <begin position="1"/>
        <end position="41"/>
    </location>
</feature>
<evidence type="ECO:0000256" key="1">
    <source>
        <dbReference type="ARBA" id="ARBA00006781"/>
    </source>
</evidence>
<dbReference type="InterPro" id="IPR025602">
    <property type="entry name" value="BCP1_family"/>
</dbReference>
<proteinExistence type="inferred from homology"/>
<comment type="caution">
    <text evidence="4">The sequence shown here is derived from an EMBL/GenBank/DDBJ whole genome shotgun (WGS) entry which is preliminary data.</text>
</comment>
<dbReference type="OrthoDB" id="27543at2759"/>
<evidence type="ECO:0000256" key="3">
    <source>
        <dbReference type="SAM" id="MobiDB-lite"/>
    </source>
</evidence>
<evidence type="ECO:0000313" key="4">
    <source>
        <dbReference type="EMBL" id="KAG5670520.1"/>
    </source>
</evidence>
<reference evidence="4" key="1">
    <citation type="submission" date="2021-03" db="EMBL/GenBank/DDBJ databases">
        <title>Chromosome level genome of the anhydrobiotic midge Polypedilum vanderplanki.</title>
        <authorList>
            <person name="Yoshida Y."/>
            <person name="Kikawada T."/>
            <person name="Gusev O."/>
        </authorList>
    </citation>
    <scope>NUCLEOTIDE SEQUENCE</scope>
    <source>
        <strain evidence="4">NIAS01</strain>
        <tissue evidence="4">Whole body or cell culture</tissue>
    </source>
</reference>
<comment type="similarity">
    <text evidence="1 2">Belongs to the BCP1 family.</text>
</comment>
<dbReference type="PANTHER" id="PTHR13261">
    <property type="entry name" value="BRCA2 AND CDKN1A INTERACTING PROTEIN"/>
    <property type="match status" value="1"/>
</dbReference>
<dbReference type="Pfam" id="PF13862">
    <property type="entry name" value="BCCIP"/>
    <property type="match status" value="1"/>
</dbReference>
<accession>A0A9J6BLC9</accession>
<dbReference type="Proteomes" id="UP001107558">
    <property type="component" value="Chromosome 3"/>
</dbReference>
<feature type="compositionally biased region" description="Basic and acidic residues" evidence="3">
    <location>
        <begin position="8"/>
        <end position="17"/>
    </location>
</feature>
<evidence type="ECO:0000256" key="2">
    <source>
        <dbReference type="PIRNR" id="PIRNR028983"/>
    </source>
</evidence>
<protein>
    <recommendedName>
        <fullName evidence="2">Protein BCCIP homolog</fullName>
    </recommendedName>
</protein>
<dbReference type="AlphaFoldDB" id="A0A9J6BLC9"/>
<gene>
    <name evidence="4" type="ORF">PVAND_000778</name>
</gene>